<feature type="transmembrane region" description="Helical" evidence="2">
    <location>
        <begin position="114"/>
        <end position="132"/>
    </location>
</feature>
<dbReference type="InterPro" id="IPR001932">
    <property type="entry name" value="PPM-type_phosphatase-like_dom"/>
</dbReference>
<dbReference type="EMBL" id="CP132938">
    <property type="protein sequence ID" value="XCB24042.1"/>
    <property type="molecule type" value="Genomic_DNA"/>
</dbReference>
<dbReference type="Pfam" id="PF07228">
    <property type="entry name" value="SpoIIE"/>
    <property type="match status" value="1"/>
</dbReference>
<keyword evidence="1" id="KW-0378">Hydrolase</keyword>
<evidence type="ECO:0000259" key="3">
    <source>
        <dbReference type="SMART" id="SM00331"/>
    </source>
</evidence>
<dbReference type="SUPFAM" id="SSF81606">
    <property type="entry name" value="PP2C-like"/>
    <property type="match status" value="1"/>
</dbReference>
<feature type="transmembrane region" description="Helical" evidence="2">
    <location>
        <begin position="50"/>
        <end position="76"/>
    </location>
</feature>
<proteinExistence type="predicted"/>
<dbReference type="InterPro" id="IPR052016">
    <property type="entry name" value="Bact_Sigma-Reg"/>
</dbReference>
<keyword evidence="2" id="KW-0812">Transmembrane</keyword>
<reference evidence="4" key="2">
    <citation type="journal article" date="2024" name="Environ. Microbiol.">
        <title>Genome analysis and description of Tunturibacter gen. nov. expands the diversity of Terriglobia in tundra soils.</title>
        <authorList>
            <person name="Messyasz A."/>
            <person name="Mannisto M.K."/>
            <person name="Kerkhof L.J."/>
            <person name="Haggblom M.M."/>
        </authorList>
    </citation>
    <scope>NUCLEOTIDE SEQUENCE</scope>
    <source>
        <strain evidence="4">M8UP39</strain>
    </source>
</reference>
<dbReference type="InterPro" id="IPR036457">
    <property type="entry name" value="PPM-type-like_dom_sf"/>
</dbReference>
<feature type="transmembrane region" description="Helical" evidence="2">
    <location>
        <begin position="22"/>
        <end position="43"/>
    </location>
</feature>
<accession>A0AAU7Z587</accession>
<feature type="domain" description="PPM-type phosphatase" evidence="3">
    <location>
        <begin position="248"/>
        <end position="461"/>
    </location>
</feature>
<dbReference type="AlphaFoldDB" id="A0AAU7Z587"/>
<dbReference type="PANTHER" id="PTHR43156:SF2">
    <property type="entry name" value="STAGE II SPORULATION PROTEIN E"/>
    <property type="match status" value="1"/>
</dbReference>
<protein>
    <submittedName>
        <fullName evidence="4">PP2C family protein-serine/threonine phosphatase</fullName>
    </submittedName>
</protein>
<gene>
    <name evidence="4" type="ORF">RBB81_08970</name>
</gene>
<dbReference type="RefSeq" id="WP_353073446.1">
    <property type="nucleotide sequence ID" value="NZ_CP132938.1"/>
</dbReference>
<dbReference type="SMART" id="SM00331">
    <property type="entry name" value="PP2C_SIG"/>
    <property type="match status" value="1"/>
</dbReference>
<evidence type="ECO:0000256" key="1">
    <source>
        <dbReference type="ARBA" id="ARBA00022801"/>
    </source>
</evidence>
<reference evidence="4" key="1">
    <citation type="submission" date="2023-08" db="EMBL/GenBank/DDBJ databases">
        <authorList>
            <person name="Messyasz A."/>
            <person name="Mannisto M.K."/>
            <person name="Kerkhof L.J."/>
            <person name="Haggblom M."/>
        </authorList>
    </citation>
    <scope>NUCLEOTIDE SEQUENCE</scope>
    <source>
        <strain evidence="4">M8UP39</strain>
    </source>
</reference>
<dbReference type="GO" id="GO:0016791">
    <property type="term" value="F:phosphatase activity"/>
    <property type="evidence" value="ECO:0007669"/>
    <property type="project" value="TreeGrafter"/>
</dbReference>
<dbReference type="KEGG" id="tgi:RBB81_08970"/>
<sequence>MYVGDPQLTASQVLRTFHHDELYLFLGAAFTAVGLVSIAFAFLGRKFDAMLFWLALFAIFYGQRLWLHLGLLTLIIPPSHFFDDLRAIGNYLVPIPAFFYFEAAGFLGRSGRKIAIVLTSVFLGLAVATMLFGQRPAFQLTNNLVVIASLLALIIQSLTQKQTDRDFVIARRGIIVFVIFALFDNIGGALGYRWFIEPLGFTFFLATLGYVAAKRGLHRDQQFNALQKELEIARRIQTSILPPAYPQSPHFHVAARYVPMTAVAGDFYDFLVADQTQAGLLIADVSGHGVPAALIASMVKLAATSQRANAADPALLLAGMNSVLCGNTQEQFVTAAYVYLDAESSTLRYSAAAHPPMLLLRDGDVIELTENGLMLAAFSFATYTTAEYPLEPRDRLLLYTDGILEATNAQGEEFGSSRLHTLLKEAANLSAEEAAASILSSIELWSSKSQNDDLTLLVCDYLCANTPSPGAYLADPAEALA</sequence>
<keyword evidence="2" id="KW-0472">Membrane</keyword>
<keyword evidence="2" id="KW-1133">Transmembrane helix</keyword>
<evidence type="ECO:0000256" key="2">
    <source>
        <dbReference type="SAM" id="Phobius"/>
    </source>
</evidence>
<organism evidence="4">
    <name type="scientific">Tunturiibacter gelidiferens</name>
    <dbReference type="NCBI Taxonomy" id="3069689"/>
    <lineage>
        <taxon>Bacteria</taxon>
        <taxon>Pseudomonadati</taxon>
        <taxon>Acidobacteriota</taxon>
        <taxon>Terriglobia</taxon>
        <taxon>Terriglobales</taxon>
        <taxon>Acidobacteriaceae</taxon>
        <taxon>Tunturiibacter</taxon>
    </lineage>
</organism>
<dbReference type="PANTHER" id="PTHR43156">
    <property type="entry name" value="STAGE II SPORULATION PROTEIN E-RELATED"/>
    <property type="match status" value="1"/>
</dbReference>
<feature type="transmembrane region" description="Helical" evidence="2">
    <location>
        <begin position="88"/>
        <end position="107"/>
    </location>
</feature>
<feature type="transmembrane region" description="Helical" evidence="2">
    <location>
        <begin position="138"/>
        <end position="155"/>
    </location>
</feature>
<name>A0AAU7Z587_9BACT</name>
<evidence type="ECO:0000313" key="4">
    <source>
        <dbReference type="EMBL" id="XCB24042.1"/>
    </source>
</evidence>
<dbReference type="Gene3D" id="3.60.40.10">
    <property type="entry name" value="PPM-type phosphatase domain"/>
    <property type="match status" value="1"/>
</dbReference>